<dbReference type="Proteomes" id="UP000651112">
    <property type="component" value="Unassembled WGS sequence"/>
</dbReference>
<comment type="caution">
    <text evidence="1">The sequence shown here is derived from an EMBL/GenBank/DDBJ whole genome shotgun (WGS) entry which is preliminary data.</text>
</comment>
<dbReference type="EMBL" id="JACNYL010000001">
    <property type="protein sequence ID" value="MBD1420971.1"/>
    <property type="molecule type" value="Genomic_DNA"/>
</dbReference>
<keyword evidence="2" id="KW-1185">Reference proteome</keyword>
<dbReference type="RefSeq" id="WP_190312977.1">
    <property type="nucleotide sequence ID" value="NZ_JACNYL010000001.1"/>
</dbReference>
<evidence type="ECO:0000313" key="2">
    <source>
        <dbReference type="Proteomes" id="UP000651112"/>
    </source>
</evidence>
<gene>
    <name evidence="1" type="ORF">H8B21_05215</name>
</gene>
<organism evidence="1 2">
    <name type="scientific">Sphingobacterium chuzhouense</name>
    <dbReference type="NCBI Taxonomy" id="1742264"/>
    <lineage>
        <taxon>Bacteria</taxon>
        <taxon>Pseudomonadati</taxon>
        <taxon>Bacteroidota</taxon>
        <taxon>Sphingobacteriia</taxon>
        <taxon>Sphingobacteriales</taxon>
        <taxon>Sphingobacteriaceae</taxon>
        <taxon>Sphingobacterium</taxon>
    </lineage>
</organism>
<name>A0ABR7XP71_9SPHI</name>
<protein>
    <submittedName>
        <fullName evidence="1">Uncharacterized protein</fullName>
    </submittedName>
</protein>
<sequence length="60" mass="7050">MSIIPQNFDDWKICIEKKCGIPLTLEFASKRLAVYEDEGLPETKKFIKLYGKDHLEHIKQ</sequence>
<reference evidence="1 2" key="1">
    <citation type="submission" date="2020-08" db="EMBL/GenBank/DDBJ databases">
        <title>Sphingobacterium sp. DN00404 isolated from aquaculture water.</title>
        <authorList>
            <person name="Zhang M."/>
        </authorList>
    </citation>
    <scope>NUCLEOTIDE SEQUENCE [LARGE SCALE GENOMIC DNA]</scope>
    <source>
        <strain evidence="1 2">KCTC 42746</strain>
    </source>
</reference>
<evidence type="ECO:0000313" key="1">
    <source>
        <dbReference type="EMBL" id="MBD1420971.1"/>
    </source>
</evidence>
<proteinExistence type="predicted"/>
<accession>A0ABR7XP71</accession>